<evidence type="ECO:0000313" key="3">
    <source>
        <dbReference type="Proteomes" id="UP000813463"/>
    </source>
</evidence>
<dbReference type="GO" id="GO:0031965">
    <property type="term" value="C:nuclear membrane"/>
    <property type="evidence" value="ECO:0000318"/>
    <property type="project" value="GO_Central"/>
</dbReference>
<dbReference type="Gene3D" id="2.60.200.20">
    <property type="match status" value="1"/>
</dbReference>
<dbReference type="SUPFAM" id="SSF49879">
    <property type="entry name" value="SMAD/FHA domain"/>
    <property type="match status" value="1"/>
</dbReference>
<feature type="domain" description="FHA" evidence="2">
    <location>
        <begin position="55"/>
        <end position="106"/>
    </location>
</feature>
<proteinExistence type="predicted"/>
<dbReference type="Pfam" id="PF13638">
    <property type="entry name" value="PIN_4"/>
    <property type="match status" value="1"/>
</dbReference>
<dbReference type="Proteomes" id="UP000813463">
    <property type="component" value="Chromosome 2"/>
</dbReference>
<dbReference type="Gene3D" id="3.40.50.1010">
    <property type="entry name" value="5'-nuclease"/>
    <property type="match status" value="1"/>
</dbReference>
<keyword evidence="3" id="KW-1185">Reference proteome</keyword>
<sequence length="1025" mass="115342">MEAHSEMQIPVFTVWKNNAILKNIFLINSPPVNQNETQQENDEICKINQEFEETLVVGRHPDCDIRVEHPSISRFHLRIHSKPSSKHLSLTDLSSVHGTWISGRRIEPNIRTRMNESDSLRIGGSSRVYKLHWIPVSQAYDVSNPFVPPLDFVELPEDEDEEIIKDESSLGLGNEEVQGVDSVSKGLVFGVLCDDDRLVVEKVAEITEEKCMAVDNECVELENEEVQVFGVLCDDDDRLVVEKVAEKTEEKLTSVDNECVGLESPDMEILRPPFVDENSQVSAQELLDNGNVQSLDSALEGLISPFLDEKSQVFVQGLVDEENVQPLDSALEGLVSQFLDENSQVSVQELVVNENVQLLDSALEGLVPLFLGENWEWVGQKWNYMACPTEEEHPELVKNEDIGSVPVLEALETLFLDENTEQLVLEEEEDEDIIKDESPQEQENEEVQAVDSFSEGLEFGAACDDDVLVKEQVAPKTEEVWNFWCGSPVAPPSPLVTNGILLNTAKLHLDIENQSAENKPEPRMLSERKFPGSVNVNSSLKEHNGGKLWSFWSGNMGVESSVCSSFSDASFLSESENKSSRNGFESPFGSPLMESDQKSASSIWSRRGKLQSAPQISTNISEKKKLRSDQKNVKHEPVSRALFHEVETQEEEEVFTPDKENFTPNTHKSMRKLVMLKEVKNSSSPLLKIIGSPKIYYEDNMMSPSSDKENYSPRTFLEKKTARRGSLNQVKSLRVKEKKGGRMPFQSLLADSPKNSSSETCFPGAAKITSKTNIPEKCSGERTQKWSMLVDTTTLLNKESRKALQLLEGLKGTQLIIPKIVIKDLACLKRQTSFFRRNTEVSSALEWIEDCMVKTQWWIHVQNSTEEVQSVAATPPASPYSSQVSCGTTAGSFPFSALELLSPSTEDHVLDYALSFRRNKNEGQLVLLSDDITLKIKAMAEGIICETAEDFRESLVNPFSERFLWTDSSPRGQTWSYSDDFVLREKFYPSSLKMMMTPKAMENVKGLKLILLHNSQYFERMTAIY</sequence>
<organism evidence="3 4">
    <name type="scientific">Spinacia oleracea</name>
    <name type="common">Spinach</name>
    <dbReference type="NCBI Taxonomy" id="3562"/>
    <lineage>
        <taxon>Eukaryota</taxon>
        <taxon>Viridiplantae</taxon>
        <taxon>Streptophyta</taxon>
        <taxon>Embryophyta</taxon>
        <taxon>Tracheophyta</taxon>
        <taxon>Spermatophyta</taxon>
        <taxon>Magnoliopsida</taxon>
        <taxon>eudicotyledons</taxon>
        <taxon>Gunneridae</taxon>
        <taxon>Pentapetalae</taxon>
        <taxon>Caryophyllales</taxon>
        <taxon>Chenopodiaceae</taxon>
        <taxon>Chenopodioideae</taxon>
        <taxon>Anserineae</taxon>
        <taxon>Spinacia</taxon>
    </lineage>
</organism>
<dbReference type="PROSITE" id="PS50006">
    <property type="entry name" value="FHA_DOMAIN"/>
    <property type="match status" value="1"/>
</dbReference>
<evidence type="ECO:0000259" key="2">
    <source>
        <dbReference type="PROSITE" id="PS50006"/>
    </source>
</evidence>
<reference evidence="4" key="2">
    <citation type="submission" date="2025-08" db="UniProtKB">
        <authorList>
            <consortium name="RefSeq"/>
        </authorList>
    </citation>
    <scope>IDENTIFICATION</scope>
    <source>
        <tissue evidence="4">Leaf</tissue>
    </source>
</reference>
<dbReference type="InterPro" id="IPR008984">
    <property type="entry name" value="SMAD_FHA_dom_sf"/>
</dbReference>
<dbReference type="GeneID" id="110789045"/>
<dbReference type="SMART" id="SM00240">
    <property type="entry name" value="FHA"/>
    <property type="match status" value="1"/>
</dbReference>
<evidence type="ECO:0000313" key="4">
    <source>
        <dbReference type="RefSeq" id="XP_021849410.1"/>
    </source>
</evidence>
<evidence type="ECO:0000256" key="1">
    <source>
        <dbReference type="SAM" id="MobiDB-lite"/>
    </source>
</evidence>
<dbReference type="PANTHER" id="PTHR22593:SF8">
    <property type="entry name" value="FHA DOMAIN-CONTAINING PROTEIN PS1"/>
    <property type="match status" value="1"/>
</dbReference>
<dbReference type="CDD" id="cd22691">
    <property type="entry name" value="FHA_PS1-like"/>
    <property type="match status" value="1"/>
</dbReference>
<feature type="compositionally biased region" description="Basic and acidic residues" evidence="1">
    <location>
        <begin position="621"/>
        <end position="634"/>
    </location>
</feature>
<accession>A0A9R0IIT7</accession>
<dbReference type="Pfam" id="PF00498">
    <property type="entry name" value="FHA"/>
    <property type="match status" value="1"/>
</dbReference>
<gene>
    <name evidence="4" type="primary">LOC110789045</name>
</gene>
<protein>
    <submittedName>
        <fullName evidence="4">FHA domain-containing protein PS1</fullName>
    </submittedName>
</protein>
<dbReference type="KEGG" id="soe:110789045"/>
<dbReference type="InterPro" id="IPR000253">
    <property type="entry name" value="FHA_dom"/>
</dbReference>
<dbReference type="PANTHER" id="PTHR22593">
    <property type="entry name" value="TRANSMEMBRANE PROTEIN 18"/>
    <property type="match status" value="1"/>
</dbReference>
<dbReference type="RefSeq" id="XP_021849410.1">
    <property type="nucleotide sequence ID" value="XM_021993718.2"/>
</dbReference>
<dbReference type="OrthoDB" id="444265at2759"/>
<dbReference type="InterPro" id="IPR002716">
    <property type="entry name" value="PIN_dom"/>
</dbReference>
<dbReference type="AlphaFoldDB" id="A0A9R0IIT7"/>
<reference evidence="3" key="1">
    <citation type="journal article" date="2021" name="Nat. Commun.">
        <title>Genomic analyses provide insights into spinach domestication and the genetic basis of agronomic traits.</title>
        <authorList>
            <person name="Cai X."/>
            <person name="Sun X."/>
            <person name="Xu C."/>
            <person name="Sun H."/>
            <person name="Wang X."/>
            <person name="Ge C."/>
            <person name="Zhang Z."/>
            <person name="Wang Q."/>
            <person name="Fei Z."/>
            <person name="Jiao C."/>
            <person name="Wang Q."/>
        </authorList>
    </citation>
    <scope>NUCLEOTIDE SEQUENCE [LARGE SCALE GENOMIC DNA]</scope>
    <source>
        <strain evidence="3">cv. Varoflay</strain>
    </source>
</reference>
<feature type="region of interest" description="Disordered" evidence="1">
    <location>
        <begin position="576"/>
        <end position="634"/>
    </location>
</feature>
<name>A0A9R0IIT7_SPIOL</name>